<feature type="domain" description="THAP-type" evidence="14">
    <location>
        <begin position="101"/>
        <end position="196"/>
    </location>
</feature>
<evidence type="ECO:0000313" key="15">
    <source>
        <dbReference type="EnsemblMetazoa" id="SMAR003596-PA"/>
    </source>
</evidence>
<evidence type="ECO:0000256" key="4">
    <source>
        <dbReference type="ARBA" id="ARBA00022771"/>
    </source>
</evidence>
<keyword evidence="4 12" id="KW-0863">Zinc-finger</keyword>
<comment type="subcellular location">
    <subcellularLocation>
        <location evidence="1">Nucleus</location>
        <location evidence="1">Nucleoplasm</location>
    </subcellularLocation>
</comment>
<feature type="compositionally biased region" description="Basic residues" evidence="13">
    <location>
        <begin position="206"/>
        <end position="218"/>
    </location>
</feature>
<dbReference type="GO" id="GO:0008270">
    <property type="term" value="F:zinc ion binding"/>
    <property type="evidence" value="ECO:0007669"/>
    <property type="project" value="UniProtKB-KW"/>
</dbReference>
<dbReference type="GO" id="GO:0005654">
    <property type="term" value="C:nucleoplasm"/>
    <property type="evidence" value="ECO:0007669"/>
    <property type="project" value="UniProtKB-SubCell"/>
</dbReference>
<dbReference type="Pfam" id="PF26187">
    <property type="entry name" value="Ig_NPHP4_4th"/>
    <property type="match status" value="1"/>
</dbReference>
<dbReference type="EnsemblMetazoa" id="SMAR003596-RA">
    <property type="protein sequence ID" value="SMAR003596-PA"/>
    <property type="gene ID" value="SMAR003596"/>
</dbReference>
<evidence type="ECO:0000256" key="6">
    <source>
        <dbReference type="ARBA" id="ARBA00023015"/>
    </source>
</evidence>
<dbReference type="InterPro" id="IPR038441">
    <property type="entry name" value="THAP_Znf_sf"/>
</dbReference>
<keyword evidence="11" id="KW-0131">Cell cycle</keyword>
<protein>
    <recommendedName>
        <fullName evidence="14">THAP-type domain-containing protein</fullName>
    </recommendedName>
</protein>
<evidence type="ECO:0000256" key="8">
    <source>
        <dbReference type="ARBA" id="ARBA00023125"/>
    </source>
</evidence>
<evidence type="ECO:0000256" key="1">
    <source>
        <dbReference type="ARBA" id="ARBA00004642"/>
    </source>
</evidence>
<dbReference type="Gene3D" id="6.20.210.20">
    <property type="entry name" value="THAP domain"/>
    <property type="match status" value="1"/>
</dbReference>
<keyword evidence="3" id="KW-0479">Metal-binding</keyword>
<evidence type="ECO:0000256" key="3">
    <source>
        <dbReference type="ARBA" id="ARBA00022723"/>
    </source>
</evidence>
<feature type="region of interest" description="Disordered" evidence="13">
    <location>
        <begin position="196"/>
        <end position="220"/>
    </location>
</feature>
<evidence type="ECO:0000256" key="9">
    <source>
        <dbReference type="ARBA" id="ARBA00023163"/>
    </source>
</evidence>
<reference evidence="16" key="1">
    <citation type="submission" date="2011-05" db="EMBL/GenBank/DDBJ databases">
        <authorList>
            <person name="Richards S.R."/>
            <person name="Qu J."/>
            <person name="Jiang H."/>
            <person name="Jhangiani S.N."/>
            <person name="Agravi P."/>
            <person name="Goodspeed R."/>
            <person name="Gross S."/>
            <person name="Mandapat C."/>
            <person name="Jackson L."/>
            <person name="Mathew T."/>
            <person name="Pu L."/>
            <person name="Thornton R."/>
            <person name="Saada N."/>
            <person name="Wilczek-Boney K.B."/>
            <person name="Lee S."/>
            <person name="Kovar C."/>
            <person name="Wu Y."/>
            <person name="Scherer S.E."/>
            <person name="Worley K.C."/>
            <person name="Muzny D.M."/>
            <person name="Gibbs R."/>
        </authorList>
    </citation>
    <scope>NUCLEOTIDE SEQUENCE</scope>
    <source>
        <strain evidence="16">Brora</strain>
    </source>
</reference>
<dbReference type="SUPFAM" id="SSF57716">
    <property type="entry name" value="Glucocorticoid receptor-like (DNA-binding domain)"/>
    <property type="match status" value="2"/>
</dbReference>
<dbReference type="eggNOG" id="KOG4157">
    <property type="taxonomic scope" value="Eukaryota"/>
</dbReference>
<dbReference type="STRING" id="126957.T1IRB0"/>
<dbReference type="SMART" id="SM00692">
    <property type="entry name" value="DM3"/>
    <property type="match status" value="2"/>
</dbReference>
<dbReference type="EMBL" id="JH431344">
    <property type="status" value="NOT_ANNOTATED_CDS"/>
    <property type="molecule type" value="Genomic_DNA"/>
</dbReference>
<sequence length="773" mass="89373">MFNLHCTHPDVMKLKEPVLKLGPKQKAIVAIYFPVLELPGPSEVLLFIDSENGKNEDIYKIQIIYDSTLPSKVRSARHRINEYLSRRANHLWLPLSSRNRMVRTCFVPRCKSGYKTCKEKWSLFNTPKDPEQRKMWKKLIGRKDRDLDYGDYVCERHFPPEQIIRHWIKRDNDDRIICKVDLKQCRLAEGALPTIFPKGENTPKKQLGKRIKPPRKPPKIRDHIVTTKKRKLTSEKAKIGEIHKKKTGKKQKFVFWTRKKRKNEKNTKNCFFDDGKPKKVNIELNNTGKKAQTNLFHVVNSKNVKNDAKNSEKNTKIHLFDDEESKILEQNPLLNISLNFKPVGTNWRTVYDKSRGVLSVYWPEMRKNGLLYMGKQIVVAKDLSYKIYFLKKAISGDDCVLDGDNVIDDLIGVVEDVNSIRFCAGGPEEEEFLNSAVEFASVDESGVWRHRECRVQCLGEEDCCAFCKGLRSAIDFYLSKRSYFLLQISLTLIMAKKCYVPGCSSGYNYQDGIYLFQGPQDEDLLQKWRGAIPKADRELTQDDNICSKHFEPHFIVKEWSSECNGYILMPSQANLADGAVPSIFPDSKQITLLELSFQFKPNGVDWKTKYDSKRELLSVYLVGMTKTGLAYVQKQIVVAKDLSYQVYFLRRKMNTEECFLDPDNAVDDLKYVINDVDSIRLCIGGPDQREFSGVNPRIAFVDESGVWRHKECTGECIKPAFICPFCKRVENTLKSFASRKKQRRKKKLRVQEAVVCEDEEYDSDRTVLLCDSS</sequence>
<dbReference type="PANTHER" id="PTHR46600:SF1">
    <property type="entry name" value="THAP DOMAIN-CONTAINING PROTEIN 1"/>
    <property type="match status" value="1"/>
</dbReference>
<proteinExistence type="inferred from homology"/>
<evidence type="ECO:0000256" key="12">
    <source>
        <dbReference type="PROSITE-ProRule" id="PRU00309"/>
    </source>
</evidence>
<evidence type="ECO:0000256" key="10">
    <source>
        <dbReference type="ARBA" id="ARBA00023242"/>
    </source>
</evidence>
<keyword evidence="5" id="KW-0862">Zinc</keyword>
<keyword evidence="16" id="KW-1185">Reference proteome</keyword>
<dbReference type="Proteomes" id="UP000014500">
    <property type="component" value="Unassembled WGS sequence"/>
</dbReference>
<evidence type="ECO:0000256" key="13">
    <source>
        <dbReference type="SAM" id="MobiDB-lite"/>
    </source>
</evidence>
<dbReference type="InterPro" id="IPR026516">
    <property type="entry name" value="THAP1/10"/>
</dbReference>
<dbReference type="InterPro" id="IPR006612">
    <property type="entry name" value="THAP_Znf"/>
</dbReference>
<dbReference type="Pfam" id="PF05485">
    <property type="entry name" value="THAP"/>
    <property type="match status" value="2"/>
</dbReference>
<evidence type="ECO:0000256" key="11">
    <source>
        <dbReference type="ARBA" id="ARBA00023306"/>
    </source>
</evidence>
<accession>T1IRB0</accession>
<dbReference type="SMART" id="SM00980">
    <property type="entry name" value="THAP"/>
    <property type="match status" value="2"/>
</dbReference>
<evidence type="ECO:0000256" key="7">
    <source>
        <dbReference type="ARBA" id="ARBA00023054"/>
    </source>
</evidence>
<evidence type="ECO:0000259" key="14">
    <source>
        <dbReference type="PROSITE" id="PS50950"/>
    </source>
</evidence>
<evidence type="ECO:0000256" key="5">
    <source>
        <dbReference type="ARBA" id="ARBA00022833"/>
    </source>
</evidence>
<keyword evidence="7" id="KW-0175">Coiled coil</keyword>
<keyword evidence="8 12" id="KW-0238">DNA-binding</keyword>
<feature type="domain" description="THAP-type" evidence="14">
    <location>
        <begin position="494"/>
        <end position="584"/>
    </location>
</feature>
<dbReference type="AlphaFoldDB" id="T1IRB0"/>
<keyword evidence="6" id="KW-0805">Transcription regulation</keyword>
<dbReference type="HOGENOM" id="CLU_361828_0_0_1"/>
<dbReference type="GO" id="GO:0043565">
    <property type="term" value="F:sequence-specific DNA binding"/>
    <property type="evidence" value="ECO:0007669"/>
    <property type="project" value="InterPro"/>
</dbReference>
<keyword evidence="9" id="KW-0804">Transcription</keyword>
<dbReference type="InterPro" id="IPR058685">
    <property type="entry name" value="Ig_NPHP4_4th"/>
</dbReference>
<evidence type="ECO:0000256" key="2">
    <source>
        <dbReference type="ARBA" id="ARBA00006177"/>
    </source>
</evidence>
<organism evidence="15 16">
    <name type="scientific">Strigamia maritima</name>
    <name type="common">European centipede</name>
    <name type="synonym">Geophilus maritimus</name>
    <dbReference type="NCBI Taxonomy" id="126957"/>
    <lineage>
        <taxon>Eukaryota</taxon>
        <taxon>Metazoa</taxon>
        <taxon>Ecdysozoa</taxon>
        <taxon>Arthropoda</taxon>
        <taxon>Myriapoda</taxon>
        <taxon>Chilopoda</taxon>
        <taxon>Pleurostigmophora</taxon>
        <taxon>Geophilomorpha</taxon>
        <taxon>Linotaeniidae</taxon>
        <taxon>Strigamia</taxon>
    </lineage>
</organism>
<evidence type="ECO:0000313" key="16">
    <source>
        <dbReference type="Proteomes" id="UP000014500"/>
    </source>
</evidence>
<name>T1IRB0_STRMM</name>
<dbReference type="PANTHER" id="PTHR46600">
    <property type="entry name" value="THAP DOMAIN-CONTAINING"/>
    <property type="match status" value="1"/>
</dbReference>
<keyword evidence="10" id="KW-0539">Nucleus</keyword>
<comment type="similarity">
    <text evidence="2">Belongs to the THAP1 family.</text>
</comment>
<dbReference type="PROSITE" id="PS50950">
    <property type="entry name" value="ZF_THAP"/>
    <property type="match status" value="2"/>
</dbReference>
<reference evidence="15" key="2">
    <citation type="submission" date="2015-02" db="UniProtKB">
        <authorList>
            <consortium name="EnsemblMetazoa"/>
        </authorList>
    </citation>
    <scope>IDENTIFICATION</scope>
</reference>